<evidence type="ECO:0000313" key="8">
    <source>
        <dbReference type="EMBL" id="AGA78225.1"/>
    </source>
</evidence>
<dbReference type="InterPro" id="IPR011990">
    <property type="entry name" value="TPR-like_helical_dom_sf"/>
</dbReference>
<keyword evidence="3" id="KW-0732">Signal</keyword>
<dbReference type="SUPFAM" id="SSF48452">
    <property type="entry name" value="TPR-like"/>
    <property type="match status" value="1"/>
</dbReference>
<dbReference type="HOGENOM" id="CLU_015553_3_0_10"/>
<accession>L0G020</accession>
<dbReference type="AlphaFoldDB" id="L0G020"/>
<dbReference type="InterPro" id="IPR033985">
    <property type="entry name" value="SusD-like_N"/>
</dbReference>
<keyword evidence="9" id="KW-1185">Reference proteome</keyword>
<feature type="domain" description="RagB/SusD" evidence="6">
    <location>
        <begin position="335"/>
        <end position="452"/>
    </location>
</feature>
<evidence type="ECO:0000259" key="7">
    <source>
        <dbReference type="Pfam" id="PF14322"/>
    </source>
</evidence>
<dbReference type="eggNOG" id="COG1834">
    <property type="taxonomic scope" value="Bacteria"/>
</dbReference>
<evidence type="ECO:0000259" key="6">
    <source>
        <dbReference type="Pfam" id="PF07980"/>
    </source>
</evidence>
<evidence type="ECO:0000256" key="1">
    <source>
        <dbReference type="ARBA" id="ARBA00004442"/>
    </source>
</evidence>
<dbReference type="RefSeq" id="WP_015265786.1">
    <property type="nucleotide sequence ID" value="NC_019904.1"/>
</dbReference>
<sequence length="453" mass="52113">MKKLISTLFIIFIFFSCQDDWLEEKRSLSLVVPSTLKDMRLLLNNSFLFTNDGLSFCDISADDYYITDEVFAAAPTAIQRNLYLWEKDIYQGRTDIEDWNTAYEQIFTANVILDGLARINPSESQQNEYNSIKGGALFFRGKAMFCLAQEFAGAYIPEKANSQPGIPIRLSPDIDAPVSRSTLQQTYDQIVSDLSIATDLLGDIPESKTDASKPAALGWLARSFLSMGNYDKALECTERYLDITNLLMDYNDLDQERRYPFSLFNDEVISHSVVTSIYQIGFRPRALVKEQIFESYKEGDLRKDLFFIINEDGTVGFRGHYTGQNRYFTGIATDEMYLIKSECQIRTGNVQDGLKSLNTLLKTRYVTGQYENKENLSQKEALDFVLRERRKELLFRGLRWMDLRRLNLDPEYAVTLTREIEGMIYKLEPGDKRYVFPIPENVIASSGMEQNPR</sequence>
<name>L0G020_ECHVK</name>
<reference evidence="9" key="1">
    <citation type="submission" date="2012-02" db="EMBL/GenBank/DDBJ databases">
        <title>The complete genome of Echinicola vietnamensis DSM 17526.</title>
        <authorList>
            <person name="Lucas S."/>
            <person name="Copeland A."/>
            <person name="Lapidus A."/>
            <person name="Glavina del Rio T."/>
            <person name="Dalin E."/>
            <person name="Tice H."/>
            <person name="Bruce D."/>
            <person name="Goodwin L."/>
            <person name="Pitluck S."/>
            <person name="Peters L."/>
            <person name="Ovchinnikova G."/>
            <person name="Teshima H."/>
            <person name="Kyrpides N."/>
            <person name="Mavromatis K."/>
            <person name="Ivanova N."/>
            <person name="Brettin T."/>
            <person name="Detter J.C."/>
            <person name="Han C."/>
            <person name="Larimer F."/>
            <person name="Land M."/>
            <person name="Hauser L."/>
            <person name="Markowitz V."/>
            <person name="Cheng J.-F."/>
            <person name="Hugenholtz P."/>
            <person name="Woyke T."/>
            <person name="Wu D."/>
            <person name="Brambilla E."/>
            <person name="Klenk H.-P."/>
            <person name="Eisen J.A."/>
        </authorList>
    </citation>
    <scope>NUCLEOTIDE SEQUENCE [LARGE SCALE GENOMIC DNA]</scope>
    <source>
        <strain evidence="9">DSM 17526 / LMG 23754 / KMM 6221</strain>
    </source>
</reference>
<dbReference type="PROSITE" id="PS51257">
    <property type="entry name" value="PROKAR_LIPOPROTEIN"/>
    <property type="match status" value="1"/>
</dbReference>
<evidence type="ECO:0000256" key="3">
    <source>
        <dbReference type="ARBA" id="ARBA00022729"/>
    </source>
</evidence>
<dbReference type="PATRIC" id="fig|926556.3.peg.2088"/>
<dbReference type="STRING" id="926556.Echvi_1971"/>
<keyword evidence="5" id="KW-0998">Cell outer membrane</keyword>
<evidence type="ECO:0000313" key="9">
    <source>
        <dbReference type="Proteomes" id="UP000010796"/>
    </source>
</evidence>
<comment type="similarity">
    <text evidence="2">Belongs to the SusD family.</text>
</comment>
<proteinExistence type="inferred from homology"/>
<dbReference type="EMBL" id="CP003346">
    <property type="protein sequence ID" value="AGA78225.1"/>
    <property type="molecule type" value="Genomic_DNA"/>
</dbReference>
<dbReference type="Pfam" id="PF14322">
    <property type="entry name" value="SusD-like_3"/>
    <property type="match status" value="1"/>
</dbReference>
<dbReference type="Gene3D" id="1.25.40.390">
    <property type="match status" value="1"/>
</dbReference>
<dbReference type="KEGG" id="evi:Echvi_1971"/>
<protein>
    <submittedName>
        <fullName evidence="8">RagB/SusD family protein</fullName>
    </submittedName>
</protein>
<keyword evidence="4" id="KW-0472">Membrane</keyword>
<gene>
    <name evidence="8" type="ordered locus">Echvi_1971</name>
</gene>
<dbReference type="GO" id="GO:0009279">
    <property type="term" value="C:cell outer membrane"/>
    <property type="evidence" value="ECO:0007669"/>
    <property type="project" value="UniProtKB-SubCell"/>
</dbReference>
<evidence type="ECO:0000256" key="5">
    <source>
        <dbReference type="ARBA" id="ARBA00023237"/>
    </source>
</evidence>
<dbReference type="InterPro" id="IPR012944">
    <property type="entry name" value="SusD_RagB_dom"/>
</dbReference>
<comment type="subcellular location">
    <subcellularLocation>
        <location evidence="1">Cell outer membrane</location>
    </subcellularLocation>
</comment>
<evidence type="ECO:0000256" key="4">
    <source>
        <dbReference type="ARBA" id="ARBA00023136"/>
    </source>
</evidence>
<dbReference type="Proteomes" id="UP000010796">
    <property type="component" value="Chromosome"/>
</dbReference>
<dbReference type="Pfam" id="PF07980">
    <property type="entry name" value="SusD_RagB"/>
    <property type="match status" value="1"/>
</dbReference>
<evidence type="ECO:0000256" key="2">
    <source>
        <dbReference type="ARBA" id="ARBA00006275"/>
    </source>
</evidence>
<feature type="domain" description="SusD-like N-terminal" evidence="7">
    <location>
        <begin position="76"/>
        <end position="225"/>
    </location>
</feature>
<organism evidence="8 9">
    <name type="scientific">Echinicola vietnamensis (strain DSM 17526 / LMG 23754 / KMM 6221)</name>
    <dbReference type="NCBI Taxonomy" id="926556"/>
    <lineage>
        <taxon>Bacteria</taxon>
        <taxon>Pseudomonadati</taxon>
        <taxon>Bacteroidota</taxon>
        <taxon>Cytophagia</taxon>
        <taxon>Cytophagales</taxon>
        <taxon>Cyclobacteriaceae</taxon>
        <taxon>Echinicola</taxon>
    </lineage>
</organism>